<dbReference type="Ensembl" id="ENSCINT00000019992.3">
    <property type="protein sequence ID" value="ENSCINP00000019992.3"/>
    <property type="gene ID" value="ENSCING00000009872.3"/>
</dbReference>
<dbReference type="Pfam" id="PF03619">
    <property type="entry name" value="Solute_trans_a"/>
    <property type="match status" value="1"/>
</dbReference>
<feature type="transmembrane region" description="Helical" evidence="6">
    <location>
        <begin position="39"/>
        <end position="61"/>
    </location>
</feature>
<evidence type="ECO:0000256" key="1">
    <source>
        <dbReference type="ARBA" id="ARBA00004141"/>
    </source>
</evidence>
<dbReference type="OrthoDB" id="5832279at2759"/>
<dbReference type="Proteomes" id="UP000008144">
    <property type="component" value="Chromosome 9"/>
</dbReference>
<reference evidence="7" key="4">
    <citation type="submission" date="2025-09" db="UniProtKB">
        <authorList>
            <consortium name="Ensembl"/>
        </authorList>
    </citation>
    <scope>IDENTIFICATION</scope>
</reference>
<evidence type="ECO:0000313" key="7">
    <source>
        <dbReference type="Ensembl" id="ENSCINP00000019992.3"/>
    </source>
</evidence>
<dbReference type="RefSeq" id="XP_002131316.1">
    <property type="nucleotide sequence ID" value="XM_002131280.4"/>
</dbReference>
<evidence type="ECO:0000256" key="2">
    <source>
        <dbReference type="ARBA" id="ARBA00022692"/>
    </source>
</evidence>
<dbReference type="EMBL" id="EAAA01003000">
    <property type="status" value="NOT_ANNOTATED_CDS"/>
    <property type="molecule type" value="Genomic_DNA"/>
</dbReference>
<protein>
    <submittedName>
        <fullName evidence="7">Organic solute transporter subunit alpha</fullName>
    </submittedName>
</protein>
<feature type="transmembrane region" description="Helical" evidence="6">
    <location>
        <begin position="213"/>
        <end position="233"/>
    </location>
</feature>
<keyword evidence="8" id="KW-1185">Reference proteome</keyword>
<dbReference type="GO" id="GO:0022857">
    <property type="term" value="F:transmembrane transporter activity"/>
    <property type="evidence" value="ECO:0000318"/>
    <property type="project" value="GO_Central"/>
</dbReference>
<dbReference type="SMART" id="SM01417">
    <property type="entry name" value="Solute_trans_a"/>
    <property type="match status" value="1"/>
</dbReference>
<keyword evidence="4 6" id="KW-0472">Membrane</keyword>
<feature type="region of interest" description="Disordered" evidence="5">
    <location>
        <begin position="356"/>
        <end position="381"/>
    </location>
</feature>
<evidence type="ECO:0000256" key="6">
    <source>
        <dbReference type="SAM" id="Phobius"/>
    </source>
</evidence>
<dbReference type="OMA" id="MMGTIAC"/>
<reference evidence="7" key="2">
    <citation type="journal article" date="2008" name="Genome Biol.">
        <title>Improved genome assembly and evidence-based global gene model set for the chordate Ciona intestinalis: new insight into intron and operon populations.</title>
        <authorList>
            <person name="Satou Y."/>
            <person name="Mineta K."/>
            <person name="Ogasawara M."/>
            <person name="Sasakura Y."/>
            <person name="Shoguchi E."/>
            <person name="Ueno K."/>
            <person name="Yamada L."/>
            <person name="Matsumoto J."/>
            <person name="Wasserscheid J."/>
            <person name="Dewar K."/>
            <person name="Wiley G.B."/>
            <person name="Macmil S.L."/>
            <person name="Roe B.A."/>
            <person name="Zeller R.W."/>
            <person name="Hastings K.E."/>
            <person name="Lemaire P."/>
            <person name="Lindquist E."/>
            <person name="Endo T."/>
            <person name="Hotta K."/>
            <person name="Inaba K."/>
        </authorList>
    </citation>
    <scope>NUCLEOTIDE SEQUENCE [LARGE SCALE GENOMIC DNA]</scope>
    <source>
        <strain evidence="7">wild type</strain>
    </source>
</reference>
<name>A0A1W5B8X3_CIOIN</name>
<accession>F6XFF8</accession>
<dbReference type="InParanoid" id="A0A1W5B8X3"/>
<feature type="transmembrane region" description="Helical" evidence="6">
    <location>
        <begin position="174"/>
        <end position="193"/>
    </location>
</feature>
<evidence type="ECO:0000256" key="5">
    <source>
        <dbReference type="SAM" id="MobiDB-lite"/>
    </source>
</evidence>
<keyword evidence="2 6" id="KW-0812">Transmembrane</keyword>
<dbReference type="GeneTree" id="ENSGT00940000167951"/>
<comment type="subcellular location">
    <subcellularLocation>
        <location evidence="1">Membrane</location>
        <topology evidence="1">Multi-pass membrane protein</topology>
    </subcellularLocation>
</comment>
<evidence type="ECO:0000256" key="4">
    <source>
        <dbReference type="ARBA" id="ARBA00023136"/>
    </source>
</evidence>
<dbReference type="PANTHER" id="PTHR23423">
    <property type="entry name" value="ORGANIC SOLUTE TRANSPORTER-RELATED"/>
    <property type="match status" value="1"/>
</dbReference>
<feature type="compositionally biased region" description="Polar residues" evidence="5">
    <location>
        <begin position="356"/>
        <end position="375"/>
    </location>
</feature>
<reference evidence="7" key="3">
    <citation type="submission" date="2025-08" db="UniProtKB">
        <authorList>
            <consortium name="Ensembl"/>
        </authorList>
    </citation>
    <scope>IDENTIFICATION</scope>
</reference>
<accession>A0A1W5B8X3</accession>
<evidence type="ECO:0000313" key="8">
    <source>
        <dbReference type="Proteomes" id="UP000008144"/>
    </source>
</evidence>
<proteinExistence type="predicted"/>
<keyword evidence="3 6" id="KW-1133">Transmembrane helix</keyword>
<dbReference type="AlphaFoldDB" id="A0A1W5B8X3"/>
<feature type="transmembrane region" description="Helical" evidence="6">
    <location>
        <begin position="81"/>
        <end position="101"/>
    </location>
</feature>
<sequence length="381" mass="42558">MSVLNNIDPALFVAPNNSSFCRLLAPLSEDFSKDVNTEWGAGGVVFLTIPPVLSLLMTLLYCEEVYYVFLKSNSKELRTSLLWILGTYPAVILISTIAVFIPRALVYMTFMYTIYVAFAVYKYYYLIIVFAGGTKPFVDKTESNDIRLNNVPCCCLVCIPTINNSMRVTTTTKWLIFQNVIFTPFYGALGMILKSDFKLYSTTEVPAAVYLSIFNSLSTVVCMYGFKTIAIIANSIEGMEEMHAIKGKTICMQLTMFVTGFESLIFNVLAQFDLFPCDPPFDFYSNRKAYNNYAVVIQIFLLGVLARHFYRRKADIQRQAVLTDDETTITYSRAHGAVASSVTKVLGDNVPSYNGTGVSNSNDVQTPDSASNSNLVLEEDC</sequence>
<dbReference type="eggNOG" id="KOG2641">
    <property type="taxonomic scope" value="Eukaryota"/>
</dbReference>
<gene>
    <name evidence="7" type="primary">LOC100180004</name>
</gene>
<evidence type="ECO:0000256" key="3">
    <source>
        <dbReference type="ARBA" id="ARBA00022989"/>
    </source>
</evidence>
<dbReference type="GO" id="GO:0016020">
    <property type="term" value="C:membrane"/>
    <property type="evidence" value="ECO:0000318"/>
    <property type="project" value="GO_Central"/>
</dbReference>
<organism evidence="7 8">
    <name type="scientific">Ciona intestinalis</name>
    <name type="common">Transparent sea squirt</name>
    <name type="synonym">Ascidia intestinalis</name>
    <dbReference type="NCBI Taxonomy" id="7719"/>
    <lineage>
        <taxon>Eukaryota</taxon>
        <taxon>Metazoa</taxon>
        <taxon>Chordata</taxon>
        <taxon>Tunicata</taxon>
        <taxon>Ascidiacea</taxon>
        <taxon>Phlebobranchia</taxon>
        <taxon>Cionidae</taxon>
        <taxon>Ciona</taxon>
    </lineage>
</organism>
<dbReference type="KEGG" id="cin:100180004"/>
<dbReference type="GeneID" id="100180004"/>
<dbReference type="InterPro" id="IPR005178">
    <property type="entry name" value="Ostalpha/TMEM184C"/>
</dbReference>
<feature type="transmembrane region" description="Helical" evidence="6">
    <location>
        <begin position="254"/>
        <end position="272"/>
    </location>
</feature>
<feature type="transmembrane region" description="Helical" evidence="6">
    <location>
        <begin position="292"/>
        <end position="310"/>
    </location>
</feature>
<reference evidence="8" key="1">
    <citation type="journal article" date="2002" name="Science">
        <title>The draft genome of Ciona intestinalis: insights into chordate and vertebrate origins.</title>
        <authorList>
            <person name="Dehal P."/>
            <person name="Satou Y."/>
            <person name="Campbell R.K."/>
            <person name="Chapman J."/>
            <person name="Degnan B."/>
            <person name="De Tomaso A."/>
            <person name="Davidson B."/>
            <person name="Di Gregorio A."/>
            <person name="Gelpke M."/>
            <person name="Goodstein D.M."/>
            <person name="Harafuji N."/>
            <person name="Hastings K.E."/>
            <person name="Ho I."/>
            <person name="Hotta K."/>
            <person name="Huang W."/>
            <person name="Kawashima T."/>
            <person name="Lemaire P."/>
            <person name="Martinez D."/>
            <person name="Meinertzhagen I.A."/>
            <person name="Necula S."/>
            <person name="Nonaka M."/>
            <person name="Putnam N."/>
            <person name="Rash S."/>
            <person name="Saiga H."/>
            <person name="Satake M."/>
            <person name="Terry A."/>
            <person name="Yamada L."/>
            <person name="Wang H.G."/>
            <person name="Awazu S."/>
            <person name="Azumi K."/>
            <person name="Boore J."/>
            <person name="Branno M."/>
            <person name="Chin-Bow S."/>
            <person name="DeSantis R."/>
            <person name="Doyle S."/>
            <person name="Francino P."/>
            <person name="Keys D.N."/>
            <person name="Haga S."/>
            <person name="Hayashi H."/>
            <person name="Hino K."/>
            <person name="Imai K.S."/>
            <person name="Inaba K."/>
            <person name="Kano S."/>
            <person name="Kobayashi K."/>
            <person name="Kobayashi M."/>
            <person name="Lee B.I."/>
            <person name="Makabe K.W."/>
            <person name="Manohar C."/>
            <person name="Matassi G."/>
            <person name="Medina M."/>
            <person name="Mochizuki Y."/>
            <person name="Mount S."/>
            <person name="Morishita T."/>
            <person name="Miura S."/>
            <person name="Nakayama A."/>
            <person name="Nishizaka S."/>
            <person name="Nomoto H."/>
            <person name="Ohta F."/>
            <person name="Oishi K."/>
            <person name="Rigoutsos I."/>
            <person name="Sano M."/>
            <person name="Sasaki A."/>
            <person name="Sasakura Y."/>
            <person name="Shoguchi E."/>
            <person name="Shin-i T."/>
            <person name="Spagnuolo A."/>
            <person name="Stainier D."/>
            <person name="Suzuki M.M."/>
            <person name="Tassy O."/>
            <person name="Takatori N."/>
            <person name="Tokuoka M."/>
            <person name="Yagi K."/>
            <person name="Yoshizaki F."/>
            <person name="Wada S."/>
            <person name="Zhang C."/>
            <person name="Hyatt P.D."/>
            <person name="Larimer F."/>
            <person name="Detter C."/>
            <person name="Doggett N."/>
            <person name="Glavina T."/>
            <person name="Hawkins T."/>
            <person name="Richardson P."/>
            <person name="Lucas S."/>
            <person name="Kohara Y."/>
            <person name="Levine M."/>
            <person name="Satoh N."/>
            <person name="Rokhsar D.S."/>
        </authorList>
    </citation>
    <scope>NUCLEOTIDE SEQUENCE [LARGE SCALE GENOMIC DNA]</scope>
</reference>
<feature type="transmembrane region" description="Helical" evidence="6">
    <location>
        <begin position="107"/>
        <end position="131"/>
    </location>
</feature>